<sequence length="406" mass="46288">MLSGIKVSFGWVSIEAVQNNIEEMRRPGGPGHYGDSGGNAYVNAQMQHMSGQRMEHKSEHYQGRQEPMTSDKGRSYGASKAEGQWRWERDGTKAPNAMSSQMFSEGKLGGDAPRAYYQGQRPDSKMASEKQGNHDPRSLPSEEDMDIGYEDKHLSQTFEGLEKRFLEDITKLSKEQIDVEDAENARHREVESSLSLTVCQALRDELGLPPRTYNCINRSHVQLGLKCTVMLICGRRLWAWLEFLIGKVSEVENGAVLEEEEEEEEWRHFTLTWVGLVKSSQIEQLAANKKINTINTQYQEQLAALRARHANRRDEYLRRESHARQQQYQQAMMDHYPNSGMGPNDPHGYGGVDAAAAEPNRTYNGDQYDSYRERARFLGGNRDHHGFEPRGPYPGGRVYDTGSRYY</sequence>
<comment type="caution">
    <text evidence="3">The sequence shown here is derived from an EMBL/GenBank/DDBJ whole genome shotgun (WGS) entry which is preliminary data.</text>
</comment>
<feature type="region of interest" description="Disordered" evidence="2">
    <location>
        <begin position="380"/>
        <end position="406"/>
    </location>
</feature>
<evidence type="ECO:0000256" key="2">
    <source>
        <dbReference type="SAM" id="MobiDB-lite"/>
    </source>
</evidence>
<name>A0A834HJK8_RHOSS</name>
<dbReference type="EMBL" id="WJXA01000001">
    <property type="protein sequence ID" value="KAF7153485.1"/>
    <property type="molecule type" value="Genomic_DNA"/>
</dbReference>
<feature type="coiled-coil region" evidence="1">
    <location>
        <begin position="288"/>
        <end position="315"/>
    </location>
</feature>
<feature type="region of interest" description="Disordered" evidence="2">
    <location>
        <begin position="48"/>
        <end position="85"/>
    </location>
</feature>
<proteinExistence type="predicted"/>
<protein>
    <submittedName>
        <fullName evidence="3">Uncharacterized protein</fullName>
    </submittedName>
</protein>
<dbReference type="PANTHER" id="PTHR34210:SF1">
    <property type="entry name" value="OS03G0274700 PROTEIN"/>
    <property type="match status" value="1"/>
</dbReference>
<dbReference type="AlphaFoldDB" id="A0A834HJK8"/>
<reference evidence="3" key="1">
    <citation type="submission" date="2019-11" db="EMBL/GenBank/DDBJ databases">
        <authorList>
            <person name="Liu Y."/>
            <person name="Hou J."/>
            <person name="Li T.-Q."/>
            <person name="Guan C.-H."/>
            <person name="Wu X."/>
            <person name="Wu H.-Z."/>
            <person name="Ling F."/>
            <person name="Zhang R."/>
            <person name="Shi X.-G."/>
            <person name="Ren J.-P."/>
            <person name="Chen E.-F."/>
            <person name="Sun J.-M."/>
        </authorList>
    </citation>
    <scope>NUCLEOTIDE SEQUENCE</scope>
    <source>
        <strain evidence="3">Adult_tree_wgs_1</strain>
        <tissue evidence="3">Leaves</tissue>
    </source>
</reference>
<evidence type="ECO:0000313" key="3">
    <source>
        <dbReference type="EMBL" id="KAF7153485.1"/>
    </source>
</evidence>
<feature type="compositionally biased region" description="Basic and acidic residues" evidence="2">
    <location>
        <begin position="122"/>
        <end position="137"/>
    </location>
</feature>
<evidence type="ECO:0000313" key="4">
    <source>
        <dbReference type="Proteomes" id="UP000626092"/>
    </source>
</evidence>
<gene>
    <name evidence="3" type="ORF">RHSIM_Rhsim01G0199900</name>
</gene>
<feature type="region of interest" description="Disordered" evidence="2">
    <location>
        <begin position="106"/>
        <end position="144"/>
    </location>
</feature>
<keyword evidence="4" id="KW-1185">Reference proteome</keyword>
<dbReference type="Proteomes" id="UP000626092">
    <property type="component" value="Unassembled WGS sequence"/>
</dbReference>
<evidence type="ECO:0000256" key="1">
    <source>
        <dbReference type="SAM" id="Coils"/>
    </source>
</evidence>
<organism evidence="3 4">
    <name type="scientific">Rhododendron simsii</name>
    <name type="common">Sims's rhododendron</name>
    <dbReference type="NCBI Taxonomy" id="118357"/>
    <lineage>
        <taxon>Eukaryota</taxon>
        <taxon>Viridiplantae</taxon>
        <taxon>Streptophyta</taxon>
        <taxon>Embryophyta</taxon>
        <taxon>Tracheophyta</taxon>
        <taxon>Spermatophyta</taxon>
        <taxon>Magnoliopsida</taxon>
        <taxon>eudicotyledons</taxon>
        <taxon>Gunneridae</taxon>
        <taxon>Pentapetalae</taxon>
        <taxon>asterids</taxon>
        <taxon>Ericales</taxon>
        <taxon>Ericaceae</taxon>
        <taxon>Ericoideae</taxon>
        <taxon>Rhodoreae</taxon>
        <taxon>Rhododendron</taxon>
    </lineage>
</organism>
<accession>A0A834HJK8</accession>
<feature type="compositionally biased region" description="Basic and acidic residues" evidence="2">
    <location>
        <begin position="53"/>
        <end position="74"/>
    </location>
</feature>
<keyword evidence="1" id="KW-0175">Coiled coil</keyword>
<dbReference type="PANTHER" id="PTHR34210">
    <property type="entry name" value="OS01G0252900 PROTEIN"/>
    <property type="match status" value="1"/>
</dbReference>
<dbReference type="OrthoDB" id="1899623at2759"/>